<evidence type="ECO:0000313" key="1">
    <source>
        <dbReference type="EMBL" id="RAK87349.1"/>
    </source>
</evidence>
<keyword evidence="2" id="KW-1185">Reference proteome</keyword>
<dbReference type="Proteomes" id="UP000249748">
    <property type="component" value="Unassembled WGS sequence"/>
</dbReference>
<dbReference type="EMBL" id="KZ824555">
    <property type="protein sequence ID" value="RAK87349.1"/>
    <property type="molecule type" value="Genomic_DNA"/>
</dbReference>
<evidence type="ECO:0000313" key="2">
    <source>
        <dbReference type="Proteomes" id="UP000249748"/>
    </source>
</evidence>
<protein>
    <submittedName>
        <fullName evidence="1">Uncharacterized protein</fullName>
    </submittedName>
</protein>
<accession>A0ACD1IAN9</accession>
<sequence length="543" mass="62750">MCSDPRFGPRYTELRTLYAALPAVKSRIDTLQEQVDSLVTQVALMKRSSDDNLPFRTPKHQVHLSEDDSRYNNHHGLHAGNTQSRMVAEIDFISRGAFTLLECEELLAKFRLHKMPLFPFVMIPTQLGVPTLRQQFPFLLLCIVTACLEHKPSLQHKMEQEVRRSIATRLVANLERSLDLLLGLLVHVAWSYYHWPIYDSQCSMFLQMAVMIVGDLVLDKGDFKMQVSPVKSQLANEIEINSDYWILAAQRALLGCYYLCSRSLFFRGQLAMKYTERIKRCAEMLALKAEYPTDVVLGVYTKEYTRFRTDWSPVGKHFLGADESMAWRKLSDSLALQQKHTEELLRNQNLWDNWAVRLELSATSILVLGRHHCTPYCDLQQLQALSSSAYNTINMFLAIPLPALVHLPASSYNILWYSLLLLSKLHLLFHAQFDIPGTQRHDIHTLGLALMKKMEGSLREYDALMKCKMVLTSMLVWLENTTCERQQEQVDFSTQGSGYEHESTRLHHLVYPGGEREDRGTTLWENMLDEFDWHEDPSDFVRE</sequence>
<proteinExistence type="predicted"/>
<gene>
    <name evidence="1" type="ORF">BO79DRAFT_269147</name>
</gene>
<name>A0ACD1IAN9_9EURO</name>
<reference evidence="1" key="1">
    <citation type="submission" date="2018-02" db="EMBL/GenBank/DDBJ databases">
        <title>The genomes of Aspergillus section Nigri reveals drivers in fungal speciation.</title>
        <authorList>
            <consortium name="DOE Joint Genome Institute"/>
            <person name="Vesth T.C."/>
            <person name="Nybo J."/>
            <person name="Theobald S."/>
            <person name="Brandl J."/>
            <person name="Frisvad J.C."/>
            <person name="Nielsen K.F."/>
            <person name="Lyhne E.K."/>
            <person name="Kogle M.E."/>
            <person name="Kuo A."/>
            <person name="Riley R."/>
            <person name="Clum A."/>
            <person name="Nolan M."/>
            <person name="Lipzen A."/>
            <person name="Salamov A."/>
            <person name="Henrissat B."/>
            <person name="Wiebenga A."/>
            <person name="De vries R.P."/>
            <person name="Grigoriev I.V."/>
            <person name="Mortensen U.H."/>
            <person name="Andersen M.R."/>
            <person name="Baker S.E."/>
        </authorList>
    </citation>
    <scope>NUCLEOTIDE SEQUENCE</scope>
    <source>
        <strain evidence="1">CBS 115574</strain>
    </source>
</reference>
<organism evidence="1 2">
    <name type="scientific">Aspergillus costaricaensis CBS 115574</name>
    <dbReference type="NCBI Taxonomy" id="1448317"/>
    <lineage>
        <taxon>Eukaryota</taxon>
        <taxon>Fungi</taxon>
        <taxon>Dikarya</taxon>
        <taxon>Ascomycota</taxon>
        <taxon>Pezizomycotina</taxon>
        <taxon>Eurotiomycetes</taxon>
        <taxon>Eurotiomycetidae</taxon>
        <taxon>Eurotiales</taxon>
        <taxon>Aspergillaceae</taxon>
        <taxon>Aspergillus</taxon>
        <taxon>Aspergillus subgen. Circumdati</taxon>
    </lineage>
</organism>